<dbReference type="InterPro" id="IPR015424">
    <property type="entry name" value="PyrdxlP-dep_Trfase"/>
</dbReference>
<dbReference type="Gene3D" id="3.90.1150.10">
    <property type="entry name" value="Aspartate Aminotransferase, domain 1"/>
    <property type="match status" value="1"/>
</dbReference>
<dbReference type="Gene3D" id="1.10.260.50">
    <property type="match status" value="1"/>
</dbReference>
<evidence type="ECO:0000256" key="7">
    <source>
        <dbReference type="ARBA" id="ARBA00023014"/>
    </source>
</evidence>
<evidence type="ECO:0000259" key="9">
    <source>
        <dbReference type="Pfam" id="PF00266"/>
    </source>
</evidence>
<comment type="catalytic activity">
    <reaction evidence="8">
        <text>(sulfur carrier)-H + L-cysteine = (sulfur carrier)-SH + L-alanine</text>
        <dbReference type="Rhea" id="RHEA:43892"/>
        <dbReference type="Rhea" id="RHEA-COMP:14737"/>
        <dbReference type="Rhea" id="RHEA-COMP:14739"/>
        <dbReference type="ChEBI" id="CHEBI:29917"/>
        <dbReference type="ChEBI" id="CHEBI:35235"/>
        <dbReference type="ChEBI" id="CHEBI:57972"/>
        <dbReference type="ChEBI" id="CHEBI:64428"/>
        <dbReference type="EC" id="2.8.1.7"/>
    </reaction>
</comment>
<feature type="domain" description="Aminotransferase class V" evidence="9">
    <location>
        <begin position="10"/>
        <end position="388"/>
    </location>
</feature>
<evidence type="ECO:0000313" key="10">
    <source>
        <dbReference type="EMBL" id="PIZ98616.1"/>
    </source>
</evidence>
<evidence type="ECO:0000313" key="11">
    <source>
        <dbReference type="Proteomes" id="UP000230405"/>
    </source>
</evidence>
<evidence type="ECO:0000256" key="5">
    <source>
        <dbReference type="ARBA" id="ARBA00022898"/>
    </source>
</evidence>
<dbReference type="InterPro" id="IPR015421">
    <property type="entry name" value="PyrdxlP-dep_Trfase_major"/>
</dbReference>
<keyword evidence="6" id="KW-0408">Iron</keyword>
<name>A0A2M7VDS0_9BACT</name>
<evidence type="ECO:0000256" key="4">
    <source>
        <dbReference type="ARBA" id="ARBA00022723"/>
    </source>
</evidence>
<comment type="similarity">
    <text evidence="2">Belongs to the class-V pyridoxal-phosphate-dependent aminotransferase family. NifS/IscS subfamily.</text>
</comment>
<dbReference type="Gene3D" id="3.40.640.10">
    <property type="entry name" value="Type I PLP-dependent aspartate aminotransferase-like (Major domain)"/>
    <property type="match status" value="1"/>
</dbReference>
<dbReference type="PANTHER" id="PTHR11601">
    <property type="entry name" value="CYSTEINE DESULFURYLASE FAMILY MEMBER"/>
    <property type="match status" value="1"/>
</dbReference>
<dbReference type="Proteomes" id="UP000230405">
    <property type="component" value="Unassembled WGS sequence"/>
</dbReference>
<comment type="cofactor">
    <cofactor evidence="1">
        <name>pyridoxal 5'-phosphate</name>
        <dbReference type="ChEBI" id="CHEBI:597326"/>
    </cofactor>
</comment>
<dbReference type="EMBL" id="PFPO01000073">
    <property type="protein sequence ID" value="PIZ98616.1"/>
    <property type="molecule type" value="Genomic_DNA"/>
</dbReference>
<evidence type="ECO:0000256" key="3">
    <source>
        <dbReference type="ARBA" id="ARBA00022679"/>
    </source>
</evidence>
<proteinExistence type="inferred from homology"/>
<comment type="caution">
    <text evidence="10">The sequence shown here is derived from an EMBL/GenBank/DDBJ whole genome shotgun (WGS) entry which is preliminary data.</text>
</comment>
<dbReference type="SUPFAM" id="SSF53383">
    <property type="entry name" value="PLP-dependent transferases"/>
    <property type="match status" value="1"/>
</dbReference>
<evidence type="ECO:0000256" key="8">
    <source>
        <dbReference type="ARBA" id="ARBA00050776"/>
    </source>
</evidence>
<dbReference type="GO" id="GO:0046872">
    <property type="term" value="F:metal ion binding"/>
    <property type="evidence" value="ECO:0007669"/>
    <property type="project" value="UniProtKB-KW"/>
</dbReference>
<dbReference type="Pfam" id="PF00266">
    <property type="entry name" value="Aminotran_5"/>
    <property type="match status" value="1"/>
</dbReference>
<dbReference type="InterPro" id="IPR015422">
    <property type="entry name" value="PyrdxlP-dep_Trfase_small"/>
</dbReference>
<keyword evidence="7" id="KW-0411">Iron-sulfur</keyword>
<evidence type="ECO:0000256" key="2">
    <source>
        <dbReference type="ARBA" id="ARBA00006490"/>
    </source>
</evidence>
<accession>A0A2M7VDS0</accession>
<reference evidence="11" key="1">
    <citation type="submission" date="2017-09" db="EMBL/GenBank/DDBJ databases">
        <title>Depth-based differentiation of microbial function through sediment-hosted aquifers and enrichment of novel symbionts in the deep terrestrial subsurface.</title>
        <authorList>
            <person name="Probst A.J."/>
            <person name="Ladd B."/>
            <person name="Jarett J.K."/>
            <person name="Geller-Mcgrath D.E."/>
            <person name="Sieber C.M.K."/>
            <person name="Emerson J.B."/>
            <person name="Anantharaman K."/>
            <person name="Thomas B.C."/>
            <person name="Malmstrom R."/>
            <person name="Stieglmeier M."/>
            <person name="Klingl A."/>
            <person name="Woyke T."/>
            <person name="Ryan C.M."/>
            <person name="Banfield J.F."/>
        </authorList>
    </citation>
    <scope>NUCLEOTIDE SEQUENCE [LARGE SCALE GENOMIC DNA]</scope>
</reference>
<evidence type="ECO:0000256" key="1">
    <source>
        <dbReference type="ARBA" id="ARBA00001933"/>
    </source>
</evidence>
<dbReference type="InterPro" id="IPR016454">
    <property type="entry name" value="Cysteine_dSase"/>
</dbReference>
<protein>
    <submittedName>
        <fullName evidence="10">Cysteine desulfurase NifS</fullName>
    </submittedName>
</protein>
<dbReference type="PANTHER" id="PTHR11601:SF34">
    <property type="entry name" value="CYSTEINE DESULFURASE"/>
    <property type="match status" value="1"/>
</dbReference>
<sequence length="404" mass="45005">MNLSMKKHYYFDYAATTPVDVRVVKAMAKYWSDDFGNASSIHWFGQRARAAVEQARQTIADYLYVQPHEILFTSGATEGDNLAIKGVVDFYRQLWLAQKINQQPHIITSYIEHPAVIESGLNLEKKGCQLSLVKPGLNGIVNVVDIIKQIKDNTVLISLMYVNNEVGTIQPVKELGKQLLAINKERIDRHFPKIYFHVDAVQALNYCNCRPKHIEADLMTFSGHKISGPKGIGFNFIKEKTPLIRQQDGGSQERGIRAGTFNSSGIVGLATAIKLLGSEQEKRIKTVSQYKNQLITTMRQYKKIGFNGSLTEAIPSTCNISFPNFSSEDLVIKLDLMGLAVSAGSACAAGAIKVSPVLRAMGVREEQAKKSIRLSWGKDTTSEEFKYLLNCLKKIVADDKNTKK</sequence>
<evidence type="ECO:0000256" key="6">
    <source>
        <dbReference type="ARBA" id="ARBA00023004"/>
    </source>
</evidence>
<dbReference type="GO" id="GO:0031071">
    <property type="term" value="F:cysteine desulfurase activity"/>
    <property type="evidence" value="ECO:0007669"/>
    <property type="project" value="UniProtKB-EC"/>
</dbReference>
<gene>
    <name evidence="10" type="ORF">COX77_03750</name>
</gene>
<keyword evidence="5" id="KW-0663">Pyridoxal phosphate</keyword>
<dbReference type="InterPro" id="IPR000192">
    <property type="entry name" value="Aminotrans_V_dom"/>
</dbReference>
<keyword evidence="4" id="KW-0479">Metal-binding</keyword>
<keyword evidence="3" id="KW-0808">Transferase</keyword>
<dbReference type="AlphaFoldDB" id="A0A2M7VDS0"/>
<organism evidence="10 11">
    <name type="scientific">Candidatus Komeilibacteria bacterium CG_4_10_14_0_2_um_filter_37_10</name>
    <dbReference type="NCBI Taxonomy" id="1974470"/>
    <lineage>
        <taxon>Bacteria</taxon>
        <taxon>Candidatus Komeiliibacteriota</taxon>
    </lineage>
</organism>
<dbReference type="GO" id="GO:0051536">
    <property type="term" value="F:iron-sulfur cluster binding"/>
    <property type="evidence" value="ECO:0007669"/>
    <property type="project" value="UniProtKB-KW"/>
</dbReference>
<dbReference type="PIRSF" id="PIRSF005572">
    <property type="entry name" value="NifS"/>
    <property type="match status" value="1"/>
</dbReference>